<protein>
    <submittedName>
        <fullName evidence="7">Zgc:110782</fullName>
    </submittedName>
</protein>
<keyword evidence="8" id="KW-1185">Reference proteome</keyword>
<feature type="binding site" evidence="4">
    <location>
        <position position="137"/>
    </location>
    <ligand>
        <name>substrate</name>
    </ligand>
</feature>
<dbReference type="Pfam" id="PF00248">
    <property type="entry name" value="Aldo_ket_red"/>
    <property type="match status" value="1"/>
</dbReference>
<organism evidence="7 8">
    <name type="scientific">Oncorhynchus kisutch</name>
    <name type="common">Coho salmon</name>
    <name type="synonym">Salmo kisutch</name>
    <dbReference type="NCBI Taxonomy" id="8019"/>
    <lineage>
        <taxon>Eukaryota</taxon>
        <taxon>Metazoa</taxon>
        <taxon>Chordata</taxon>
        <taxon>Craniata</taxon>
        <taxon>Vertebrata</taxon>
        <taxon>Euteleostomi</taxon>
        <taxon>Actinopterygii</taxon>
        <taxon>Neopterygii</taxon>
        <taxon>Teleostei</taxon>
        <taxon>Protacanthopterygii</taxon>
        <taxon>Salmoniformes</taxon>
        <taxon>Salmonidae</taxon>
        <taxon>Salmoninae</taxon>
        <taxon>Oncorhynchus</taxon>
    </lineage>
</organism>
<dbReference type="PRINTS" id="PR00069">
    <property type="entry name" value="ALDKETRDTASE"/>
</dbReference>
<reference evidence="7" key="2">
    <citation type="submission" date="2025-09" db="UniProtKB">
        <authorList>
            <consortium name="Ensembl"/>
        </authorList>
    </citation>
    <scope>IDENTIFICATION</scope>
</reference>
<name>A0A8C7KAE8_ONCKI</name>
<dbReference type="Proteomes" id="UP000694557">
    <property type="component" value="Unassembled WGS sequence"/>
</dbReference>
<dbReference type="GeneTree" id="ENSGT00940000164916"/>
<dbReference type="InterPro" id="IPR036812">
    <property type="entry name" value="NAD(P)_OxRdtase_dom_sf"/>
</dbReference>
<dbReference type="FunFam" id="3.20.20.100:FF:000002">
    <property type="entry name" value="2,5-diketo-D-gluconic acid reductase A"/>
    <property type="match status" value="1"/>
</dbReference>
<sequence>MVKPQCPYFFLQPSTPQPFYLALMSSPLPSFRLNTGAQMPLLGLGTYRLQGEQMHLSVDAALGEGYRAFDTAAVYGNEADLGHALLDLMPKHNLTRADIFLISKLSPADMGSKAREGCVRSLERLGLGGYIDLYLIHWPGTEGLEPEDERNAQHRAHSWTVMEELYANGMLRAIGVSNYSPRHLIELLETCRVRPAVLQVEFHPRLTQKKLRVICRDSGVCFQAYSSLGKGALLLEPEVVAMAEGHGRTPSQVLLRWAIQQGVAVLPRSARPKRVRENGQVFDFDLDEGGMERLSDMDSGTRFCKRDPTSVV</sequence>
<accession>A0A8C7KAE8</accession>
<dbReference type="PROSITE" id="PS00798">
    <property type="entry name" value="ALDOKETO_REDUCTASE_1"/>
    <property type="match status" value="1"/>
</dbReference>
<evidence type="ECO:0000313" key="7">
    <source>
        <dbReference type="Ensembl" id="ENSOKIP00005100226.1"/>
    </source>
</evidence>
<feature type="site" description="Lowers pKa of active site Tyr" evidence="5">
    <location>
        <position position="104"/>
    </location>
</feature>
<comment type="similarity">
    <text evidence="1">Belongs to the aldo/keto reductase family.</text>
</comment>
<dbReference type="CDD" id="cd19136">
    <property type="entry name" value="AKR_DrGR-like"/>
    <property type="match status" value="1"/>
</dbReference>
<dbReference type="PANTHER" id="PTHR43827:SF11">
    <property type="entry name" value="GLYOXAL REDUCTASE-LIKE"/>
    <property type="match status" value="1"/>
</dbReference>
<dbReference type="InterPro" id="IPR023210">
    <property type="entry name" value="NADP_OxRdtase_dom"/>
</dbReference>
<dbReference type="GO" id="GO:0016616">
    <property type="term" value="F:oxidoreductase activity, acting on the CH-OH group of donors, NAD or NADP as acceptor"/>
    <property type="evidence" value="ECO:0007669"/>
    <property type="project" value="UniProtKB-ARBA"/>
</dbReference>
<evidence type="ECO:0000256" key="5">
    <source>
        <dbReference type="PIRSR" id="PIRSR000097-3"/>
    </source>
</evidence>
<evidence type="ECO:0000256" key="2">
    <source>
        <dbReference type="ARBA" id="ARBA00023002"/>
    </source>
</evidence>
<dbReference type="PANTHER" id="PTHR43827">
    <property type="entry name" value="2,5-DIKETO-D-GLUCONIC ACID REDUCTASE"/>
    <property type="match status" value="1"/>
</dbReference>
<feature type="active site" description="Proton donor" evidence="3">
    <location>
        <position position="75"/>
    </location>
</feature>
<dbReference type="Gene3D" id="3.20.20.100">
    <property type="entry name" value="NADP-dependent oxidoreductase domain"/>
    <property type="match status" value="1"/>
</dbReference>
<gene>
    <name evidence="7" type="primary">LOC109874216</name>
</gene>
<evidence type="ECO:0000313" key="8">
    <source>
        <dbReference type="Proteomes" id="UP000694557"/>
    </source>
</evidence>
<dbReference type="Ensembl" id="ENSOKIT00005107424.1">
    <property type="protein sequence ID" value="ENSOKIP00005100226.1"/>
    <property type="gene ID" value="ENSOKIG00005044160.1"/>
</dbReference>
<dbReference type="InterPro" id="IPR020471">
    <property type="entry name" value="AKR"/>
</dbReference>
<evidence type="ECO:0000259" key="6">
    <source>
        <dbReference type="Pfam" id="PF00248"/>
    </source>
</evidence>
<evidence type="ECO:0000256" key="1">
    <source>
        <dbReference type="ARBA" id="ARBA00007905"/>
    </source>
</evidence>
<dbReference type="SUPFAM" id="SSF51430">
    <property type="entry name" value="NAD(P)-linked oxidoreductase"/>
    <property type="match status" value="1"/>
</dbReference>
<evidence type="ECO:0000256" key="4">
    <source>
        <dbReference type="PIRSR" id="PIRSR000097-2"/>
    </source>
</evidence>
<dbReference type="InterPro" id="IPR018170">
    <property type="entry name" value="Aldo/ket_reductase_CS"/>
</dbReference>
<proteinExistence type="inferred from homology"/>
<feature type="domain" description="NADP-dependent oxidoreductase" evidence="6">
    <location>
        <begin position="42"/>
        <end position="295"/>
    </location>
</feature>
<reference evidence="7" key="1">
    <citation type="submission" date="2025-08" db="UniProtKB">
        <authorList>
            <consortium name="Ensembl"/>
        </authorList>
    </citation>
    <scope>IDENTIFICATION</scope>
</reference>
<keyword evidence="2" id="KW-0560">Oxidoreductase</keyword>
<evidence type="ECO:0000256" key="3">
    <source>
        <dbReference type="PIRSR" id="PIRSR000097-1"/>
    </source>
</evidence>
<dbReference type="PIRSF" id="PIRSF000097">
    <property type="entry name" value="AKR"/>
    <property type="match status" value="1"/>
</dbReference>
<dbReference type="AlphaFoldDB" id="A0A8C7KAE8"/>